<evidence type="ECO:0000256" key="1">
    <source>
        <dbReference type="ARBA" id="ARBA00023002"/>
    </source>
</evidence>
<organism evidence="5 6">
    <name type="scientific">Streptomyces vulcanius</name>
    <dbReference type="NCBI Taxonomy" id="1441876"/>
    <lineage>
        <taxon>Bacteria</taxon>
        <taxon>Bacillati</taxon>
        <taxon>Actinomycetota</taxon>
        <taxon>Actinomycetes</taxon>
        <taxon>Kitasatosporales</taxon>
        <taxon>Streptomycetaceae</taxon>
        <taxon>Streptomyces</taxon>
    </lineage>
</organism>
<dbReference type="Pfam" id="PF03720">
    <property type="entry name" value="UDPG_MGDP_dh_C"/>
    <property type="match status" value="1"/>
</dbReference>
<gene>
    <name evidence="5" type="ORF">ACFPIH_43150</name>
</gene>
<dbReference type="SUPFAM" id="SSF51735">
    <property type="entry name" value="NAD(P)-binding Rossmann-fold domains"/>
    <property type="match status" value="1"/>
</dbReference>
<dbReference type="InterPro" id="IPR001732">
    <property type="entry name" value="UDP-Glc/GDP-Man_DH_N"/>
</dbReference>
<evidence type="ECO:0000256" key="3">
    <source>
        <dbReference type="PIRNR" id="PIRNR000124"/>
    </source>
</evidence>
<dbReference type="Pfam" id="PF03721">
    <property type="entry name" value="UDPG_MGDP_dh_N"/>
    <property type="match status" value="1"/>
</dbReference>
<feature type="domain" description="UDP-glucose/GDP-mannose dehydrogenase C-terminal" evidence="4">
    <location>
        <begin position="349"/>
        <end position="442"/>
    </location>
</feature>
<dbReference type="Pfam" id="PF00984">
    <property type="entry name" value="UDPG_MGDP_dh"/>
    <property type="match status" value="1"/>
</dbReference>
<keyword evidence="6" id="KW-1185">Reference proteome</keyword>
<reference evidence="6" key="1">
    <citation type="journal article" date="2019" name="Int. J. Syst. Evol. Microbiol.">
        <title>The Global Catalogue of Microorganisms (GCM) 10K type strain sequencing project: providing services to taxonomists for standard genome sequencing and annotation.</title>
        <authorList>
            <consortium name="The Broad Institute Genomics Platform"/>
            <consortium name="The Broad Institute Genome Sequencing Center for Infectious Disease"/>
            <person name="Wu L."/>
            <person name="Ma J."/>
        </authorList>
    </citation>
    <scope>NUCLEOTIDE SEQUENCE [LARGE SCALE GENOMIC DNA]</scope>
    <source>
        <strain evidence="6">CGMCC 4.7177</strain>
    </source>
</reference>
<dbReference type="InterPro" id="IPR017476">
    <property type="entry name" value="UDP-Glc/GDP-Man"/>
</dbReference>
<dbReference type="InterPro" id="IPR036220">
    <property type="entry name" value="UDP-Glc/GDP-Man_DH_C_sf"/>
</dbReference>
<dbReference type="InterPro" id="IPR036291">
    <property type="entry name" value="NAD(P)-bd_dom_sf"/>
</dbReference>
<dbReference type="InterPro" id="IPR014026">
    <property type="entry name" value="UDP-Glc/GDP-Man_DH_dimer"/>
</dbReference>
<dbReference type="NCBIfam" id="TIGR03026">
    <property type="entry name" value="NDP-sugDHase"/>
    <property type="match status" value="1"/>
</dbReference>
<evidence type="ECO:0000313" key="5">
    <source>
        <dbReference type="EMBL" id="MFC4506169.1"/>
    </source>
</evidence>
<comment type="similarity">
    <text evidence="3">Belongs to the UDP-glucose/GDP-mannose dehydrogenase family.</text>
</comment>
<proteinExistence type="inferred from homology"/>
<dbReference type="SMART" id="SM00984">
    <property type="entry name" value="UDPG_MGDP_dh_C"/>
    <property type="match status" value="1"/>
</dbReference>
<dbReference type="PIRSF" id="PIRSF000124">
    <property type="entry name" value="UDPglc_GDPman_dh"/>
    <property type="match status" value="1"/>
</dbReference>
<dbReference type="PANTHER" id="PTHR43491">
    <property type="entry name" value="UDP-N-ACETYL-D-MANNOSAMINE DEHYDROGENASE"/>
    <property type="match status" value="1"/>
</dbReference>
<sequence length="452" mass="47614">MVSVSTPAVLRAPVAAGTAVCAVPAPARTASLRVVVVGQGYVGLPLALHAAQAGHRVIGLDTDARRIEDLASGRSPVEDVTAAQLELLLRQGAYRPTARPEDVAGFDVAVIAVPTPLREGIPDLSYVTAAGRTVGRHLREGALVVLESTSYPGTTRTVLGPVLEEASGLRMGRDFALGFSPERIDPGNRAWTLETTPKLVSGIDEDSRERTAAFYAGLVDVVVPMSRCEEAELAKLVENTFRAVNIALVNELAEVAHDTGLDVREALDAAASKPFGFMPFTPGPGIGGHCLPIDPVYLSWWAAQVRDGRGSQLIDLAGRINTARPAHVVDRVEGHLATQGRTLLGARVLLLGLSYKPGSGDLRESPAMEVARLMEAGGARVCAADPFVDPAAVGRVRLVAATEQELAATDVVVVLTDHDVFDYDLVAACPAFVLDCRGRLAGRTATAVVEQL</sequence>
<evidence type="ECO:0000259" key="4">
    <source>
        <dbReference type="SMART" id="SM00984"/>
    </source>
</evidence>
<dbReference type="PANTHER" id="PTHR43491:SF1">
    <property type="entry name" value="UDP-N-ACETYL-D-MANNOSAMINE DEHYDROGENASE"/>
    <property type="match status" value="1"/>
</dbReference>
<dbReference type="Gene3D" id="3.40.50.720">
    <property type="entry name" value="NAD(P)-binding Rossmann-like Domain"/>
    <property type="match status" value="2"/>
</dbReference>
<evidence type="ECO:0000256" key="2">
    <source>
        <dbReference type="ARBA" id="ARBA00023027"/>
    </source>
</evidence>
<dbReference type="SUPFAM" id="SSF52413">
    <property type="entry name" value="UDP-glucose/GDP-mannose dehydrogenase C-terminal domain"/>
    <property type="match status" value="1"/>
</dbReference>
<dbReference type="InterPro" id="IPR028359">
    <property type="entry name" value="UDP_ManNAc/GlcNAc_DH"/>
</dbReference>
<dbReference type="RefSeq" id="WP_381183564.1">
    <property type="nucleotide sequence ID" value="NZ_JBHSFK010000040.1"/>
</dbReference>
<dbReference type="PIRSF" id="PIRSF500136">
    <property type="entry name" value="UDP_ManNAc_DH"/>
    <property type="match status" value="1"/>
</dbReference>
<evidence type="ECO:0000313" key="6">
    <source>
        <dbReference type="Proteomes" id="UP001595839"/>
    </source>
</evidence>
<keyword evidence="1" id="KW-0560">Oxidoreductase</keyword>
<dbReference type="SUPFAM" id="SSF48179">
    <property type="entry name" value="6-phosphogluconate dehydrogenase C-terminal domain-like"/>
    <property type="match status" value="1"/>
</dbReference>
<accession>A0ABV9B3E0</accession>
<keyword evidence="2" id="KW-0520">NAD</keyword>
<dbReference type="InterPro" id="IPR008927">
    <property type="entry name" value="6-PGluconate_DH-like_C_sf"/>
</dbReference>
<dbReference type="EMBL" id="JBHSFK010000040">
    <property type="protein sequence ID" value="MFC4506169.1"/>
    <property type="molecule type" value="Genomic_DNA"/>
</dbReference>
<protein>
    <submittedName>
        <fullName evidence="5">Nucleotide sugar dehydrogenase</fullName>
    </submittedName>
</protein>
<dbReference type="InterPro" id="IPR014027">
    <property type="entry name" value="UDP-Glc/GDP-Man_DH_C"/>
</dbReference>
<name>A0ABV9B3E0_9ACTN</name>
<comment type="caution">
    <text evidence="5">The sequence shown here is derived from an EMBL/GenBank/DDBJ whole genome shotgun (WGS) entry which is preliminary data.</text>
</comment>
<dbReference type="Proteomes" id="UP001595839">
    <property type="component" value="Unassembled WGS sequence"/>
</dbReference>